<dbReference type="PANTHER" id="PTHR10098:SF108">
    <property type="entry name" value="TETRATRICOPEPTIDE REPEAT PROTEIN 28"/>
    <property type="match status" value="1"/>
</dbReference>
<dbReference type="Pfam" id="PF13176">
    <property type="entry name" value="TPR_7"/>
    <property type="match status" value="1"/>
</dbReference>
<protein>
    <recommendedName>
        <fullName evidence="4">Tetratricopeptide repeat protein 28</fullName>
    </recommendedName>
</protein>
<keyword evidence="3" id="KW-1185">Reference proteome</keyword>
<evidence type="ECO:0000313" key="3">
    <source>
        <dbReference type="Proteomes" id="UP000759131"/>
    </source>
</evidence>
<proteinExistence type="predicted"/>
<dbReference type="Proteomes" id="UP000759131">
    <property type="component" value="Unassembled WGS sequence"/>
</dbReference>
<evidence type="ECO:0000313" key="2">
    <source>
        <dbReference type="EMBL" id="CAD7628014.1"/>
    </source>
</evidence>
<feature type="region of interest" description="Disordered" evidence="1">
    <location>
        <begin position="127"/>
        <end position="168"/>
    </location>
</feature>
<reference evidence="2" key="1">
    <citation type="submission" date="2020-11" db="EMBL/GenBank/DDBJ databases">
        <authorList>
            <person name="Tran Van P."/>
        </authorList>
    </citation>
    <scope>NUCLEOTIDE SEQUENCE</scope>
</reference>
<feature type="compositionally biased region" description="Polar residues" evidence="1">
    <location>
        <begin position="127"/>
        <end position="138"/>
    </location>
</feature>
<dbReference type="EMBL" id="OC859857">
    <property type="protein sequence ID" value="CAD7628014.1"/>
    <property type="molecule type" value="Genomic_DNA"/>
</dbReference>
<dbReference type="InterPro" id="IPR011990">
    <property type="entry name" value="TPR-like_helical_dom_sf"/>
</dbReference>
<gene>
    <name evidence="2" type="ORF">OSB1V03_LOCUS8438</name>
</gene>
<organism evidence="2">
    <name type="scientific">Medioppia subpectinata</name>
    <dbReference type="NCBI Taxonomy" id="1979941"/>
    <lineage>
        <taxon>Eukaryota</taxon>
        <taxon>Metazoa</taxon>
        <taxon>Ecdysozoa</taxon>
        <taxon>Arthropoda</taxon>
        <taxon>Chelicerata</taxon>
        <taxon>Arachnida</taxon>
        <taxon>Acari</taxon>
        <taxon>Acariformes</taxon>
        <taxon>Sarcoptiformes</taxon>
        <taxon>Oribatida</taxon>
        <taxon>Brachypylina</taxon>
        <taxon>Oppioidea</taxon>
        <taxon>Oppiidae</taxon>
        <taxon>Medioppia</taxon>
    </lineage>
</organism>
<dbReference type="EMBL" id="CAJPIZ010005282">
    <property type="protein sequence ID" value="CAG2108444.1"/>
    <property type="molecule type" value="Genomic_DNA"/>
</dbReference>
<name>A0A7R9KU11_9ACAR</name>
<dbReference type="OrthoDB" id="626167at2759"/>
<dbReference type="Gene3D" id="1.25.40.10">
    <property type="entry name" value="Tetratricopeptide repeat domain"/>
    <property type="match status" value="1"/>
</dbReference>
<feature type="non-terminal residue" evidence="2">
    <location>
        <position position="168"/>
    </location>
</feature>
<dbReference type="PANTHER" id="PTHR10098">
    <property type="entry name" value="RAPSYN-RELATED"/>
    <property type="match status" value="1"/>
</dbReference>
<sequence length="168" mass="18556">SAHHYRRNYEQAIHFHEQVLRISQEIGDRMIESKAYAGLGHASRCMGDLLQAKRWHERQLNIGLVTKNRFIEGQACSNLGLVYQLLGDFDGALKLHWSHLTISKQLNDSSGMARAYGNIGTAYSSLKSSHQNKSTADTPLSGGTPSPSSTIASRPHNKPLHTVGTYSV</sequence>
<evidence type="ECO:0000256" key="1">
    <source>
        <dbReference type="SAM" id="MobiDB-lite"/>
    </source>
</evidence>
<dbReference type="AlphaFoldDB" id="A0A7R9KU11"/>
<feature type="compositionally biased region" description="Low complexity" evidence="1">
    <location>
        <begin position="141"/>
        <end position="150"/>
    </location>
</feature>
<dbReference type="SUPFAM" id="SSF48452">
    <property type="entry name" value="TPR-like"/>
    <property type="match status" value="1"/>
</dbReference>
<dbReference type="InterPro" id="IPR019734">
    <property type="entry name" value="TPR_rpt"/>
</dbReference>
<evidence type="ECO:0008006" key="4">
    <source>
        <dbReference type="Google" id="ProtNLM"/>
    </source>
</evidence>
<accession>A0A7R9KU11</accession>